<evidence type="ECO:0000313" key="1">
    <source>
        <dbReference type="EMBL" id="KIO19084.1"/>
    </source>
</evidence>
<reference evidence="2" key="2">
    <citation type="submission" date="2015-01" db="EMBL/GenBank/DDBJ databases">
        <title>Evolutionary Origins and Diversification of the Mycorrhizal Mutualists.</title>
        <authorList>
            <consortium name="DOE Joint Genome Institute"/>
            <consortium name="Mycorrhizal Genomics Consortium"/>
            <person name="Kohler A."/>
            <person name="Kuo A."/>
            <person name="Nagy L.G."/>
            <person name="Floudas D."/>
            <person name="Copeland A."/>
            <person name="Barry K.W."/>
            <person name="Cichocki N."/>
            <person name="Veneault-Fourrey C."/>
            <person name="LaButti K."/>
            <person name="Lindquist E.A."/>
            <person name="Lipzen A."/>
            <person name="Lundell T."/>
            <person name="Morin E."/>
            <person name="Murat C."/>
            <person name="Riley R."/>
            <person name="Ohm R."/>
            <person name="Sun H."/>
            <person name="Tunlid A."/>
            <person name="Henrissat B."/>
            <person name="Grigoriev I.V."/>
            <person name="Hibbett D.S."/>
            <person name="Martin F."/>
        </authorList>
    </citation>
    <scope>NUCLEOTIDE SEQUENCE [LARGE SCALE GENOMIC DNA]</scope>
    <source>
        <strain evidence="2">MUT 4182</strain>
    </source>
</reference>
<name>A0A0C3Q6T0_9AGAM</name>
<evidence type="ECO:0008006" key="3">
    <source>
        <dbReference type="Google" id="ProtNLM"/>
    </source>
</evidence>
<dbReference type="PANTHER" id="PTHR22796">
    <property type="entry name" value="URG4-RELATED"/>
    <property type="match status" value="1"/>
</dbReference>
<protein>
    <recommendedName>
        <fullName evidence="3">VWFA domain-containing protein</fullName>
    </recommendedName>
</protein>
<feature type="non-terminal residue" evidence="1">
    <location>
        <position position="1844"/>
    </location>
</feature>
<sequence length="1844" mass="206386">DLLPRVKGLFRLLDLYSETTNSGLVDKIIISQASLGEFINTILPGAYTNVTKIDFNRLDRDAQLPLIGLYGSKSEIIRFLQAAGSIDDDVAGLLQLPEDISIRTRPVLRSGIYLLDPPNSQPEIESEPPTRYVIYWPENTTWDESSSSSVRKNRVTFMRYLTCLTDQIRCLISQEHEKTLVFDNDVDDDDSDDDVFESTWGDQDDGKVSDRFFKFEVAKTNEQEEDAHVGKGFKIGHETLVRVQARHPNGRSMSLEPRLLAGETTQAFSTLRFNEGVDREVGLDGLYNPYSLKLSICRGKHSSIVIPESIEEADLGILLDKGDLEHRLPSDLTKSYKKALEDVRTRCDAEEKKNVAQGLQSAKESLPKLKSQVRLFVTNRLLETYSYLEWEMLVPGESQPDSNGGDPLEYFHFIRAASPLVKDALDASIKEAKLGVINFEPYRRLKRPFSIVRNILDKHVDLTDEQRDVLVQAVSHEDSALTTAGSSTTVWKKFNPLNWGKALLPKLGITNEDDTQSLIKLYSQVDDEPDAQFLSSLADVLSRHPKLSDCAYRLTSMATDGLQQKLGRLADTLVQKLGLAYDRQIKQQCDLQAKARKQNEKLEAFAKYRREVQSALAGNKAGMLTSFFSYLDWTYSHEVEIRASTRQHLDPTITIGLWILGLPEGDEQRVRDDPGFVPSPRIPPRPQLEQQIPLTWNVRRVQMLGPKKCLLVTDAPDKTRIWIFSPHAGLNLDAPNYHIASLSDKEYVIAVDEQKKLLAFVIMAHPQASCVLQQYLIDIESSTIHGRGSPFNLVPWYDHAVPKISHAAFFSGTDDLCLVESSGRIRILSIAQQNFRPATVQLEGCPLFVRSSPDGSALLVLEGARGAPLTLRVFHHASFGFKPFGIHNVLPTSFDGIQSFSITSIGERGRVFILGLNPSTHTIVSVSVDISRKETEYQFRAKQEGPRPNAAHCSSANNALITCFSEVWERFPVMAAIQRETISSGTRHPSSLTFICDSPNLPFSSYFRRMIRAFEETSKKPTGQRLASIHVSSSTFDETEWETPPTSNFKAGEWIVELLCLIPIHIAVADENRFVPLKDGVRDHAVERELLGAEVSRIIDSISLGWYESIFSVYMASKRVKVISSMGEQSVGKSYSLNHMIDSSFAGSAVRTTEGVWLSVCPTRDFLVVALDFEGALNVITPQEDMLLVLFNTALSNLIIFRNNFALSRDVANIFQASTHLFDPKSNPKLFKGLLAIVIKDVVDGDKKDIVKEFSSKFSQIVSKEQASNFITVLHDSQLTVIPWSVILSPDFYRLFGKLGKTLFNQKTTHDSAGEFLITVKTLMAKMKAQDWGSLDRELNPHRVTAITKLLPNVLALGRLGPEADGEELRNMDNQIPIIRNDTSAVFYLEKDDTERAAALSRLVKDWNPNAARQSTSELVQHLQDVAERRIATAGKWMQENVSRFPEDNADMRALKRRFEDLSEALQANIQLCLAECASCSLRCMSNRSHANEGHDCGTSHQCIDLCDYPDDHYTEESCGLPAGHGGRHICDPSSHLCGEPCHLNSRKGCQGHCIKQSGEEHSDHICAAQVHLCGEACDLRDLLLADGNTHFCFSNENHTRHVCDNRLSCPITCELCSRLCSMGDHFHGMDGNSLHLCGQNHRCGHQCEAAGICEINTTPHSVESTFSGRHSTFSYTKYTQIAKRLDCAVDIPPGERQHEGPHVHSTKPQPFHYCKTRCLNCGYFCTLPLGHPQAEHDTAHGSMELTAWAVEGNADAVVEVQGRKFAAQETGAPQLCSSICRNLGRHAHIDYCRSGKGECREAESEHITTRMLPNLDRPKDWISHREFWARADPYSNDEQTEFA</sequence>
<feature type="non-terminal residue" evidence="1">
    <location>
        <position position="1"/>
    </location>
</feature>
<dbReference type="Proteomes" id="UP000054248">
    <property type="component" value="Unassembled WGS sequence"/>
</dbReference>
<dbReference type="STRING" id="1051891.A0A0C3Q6T0"/>
<dbReference type="OrthoDB" id="2343366at2759"/>
<accession>A0A0C3Q6T0</accession>
<evidence type="ECO:0000313" key="2">
    <source>
        <dbReference type="Proteomes" id="UP000054248"/>
    </source>
</evidence>
<organism evidence="1 2">
    <name type="scientific">Tulasnella calospora MUT 4182</name>
    <dbReference type="NCBI Taxonomy" id="1051891"/>
    <lineage>
        <taxon>Eukaryota</taxon>
        <taxon>Fungi</taxon>
        <taxon>Dikarya</taxon>
        <taxon>Basidiomycota</taxon>
        <taxon>Agaricomycotina</taxon>
        <taxon>Agaricomycetes</taxon>
        <taxon>Cantharellales</taxon>
        <taxon>Tulasnellaceae</taxon>
        <taxon>Tulasnella</taxon>
    </lineage>
</organism>
<proteinExistence type="predicted"/>
<dbReference type="Gene3D" id="3.40.50.300">
    <property type="entry name" value="P-loop containing nucleotide triphosphate hydrolases"/>
    <property type="match status" value="1"/>
</dbReference>
<dbReference type="HOGENOM" id="CLU_000401_0_0_1"/>
<dbReference type="SUPFAM" id="SSF52540">
    <property type="entry name" value="P-loop containing nucleoside triphosphate hydrolases"/>
    <property type="match status" value="1"/>
</dbReference>
<reference evidence="1 2" key="1">
    <citation type="submission" date="2014-04" db="EMBL/GenBank/DDBJ databases">
        <authorList>
            <consortium name="DOE Joint Genome Institute"/>
            <person name="Kuo A."/>
            <person name="Girlanda M."/>
            <person name="Perotto S."/>
            <person name="Kohler A."/>
            <person name="Nagy L.G."/>
            <person name="Floudas D."/>
            <person name="Copeland A."/>
            <person name="Barry K.W."/>
            <person name="Cichocki N."/>
            <person name="Veneault-Fourrey C."/>
            <person name="LaButti K."/>
            <person name="Lindquist E.A."/>
            <person name="Lipzen A."/>
            <person name="Lundell T."/>
            <person name="Morin E."/>
            <person name="Murat C."/>
            <person name="Sun H."/>
            <person name="Tunlid A."/>
            <person name="Henrissat B."/>
            <person name="Grigoriev I.V."/>
            <person name="Hibbett D.S."/>
            <person name="Martin F."/>
            <person name="Nordberg H.P."/>
            <person name="Cantor M.N."/>
            <person name="Hua S.X."/>
        </authorList>
    </citation>
    <scope>NUCLEOTIDE SEQUENCE [LARGE SCALE GENOMIC DNA]</scope>
    <source>
        <strain evidence="1 2">MUT 4182</strain>
    </source>
</reference>
<dbReference type="InterPro" id="IPR027417">
    <property type="entry name" value="P-loop_NTPase"/>
</dbReference>
<dbReference type="PANTHER" id="PTHR22796:SF1">
    <property type="entry name" value="VWFA DOMAIN-CONTAINING PROTEIN"/>
    <property type="match status" value="1"/>
</dbReference>
<dbReference type="EMBL" id="KN823242">
    <property type="protein sequence ID" value="KIO19084.1"/>
    <property type="molecule type" value="Genomic_DNA"/>
</dbReference>
<keyword evidence="2" id="KW-1185">Reference proteome</keyword>
<gene>
    <name evidence="1" type="ORF">M407DRAFT_44020</name>
</gene>